<evidence type="ECO:0000256" key="5">
    <source>
        <dbReference type="ARBA" id="ARBA00022842"/>
    </source>
</evidence>
<evidence type="ECO:0000313" key="8">
    <source>
        <dbReference type="Proteomes" id="UP000176221"/>
    </source>
</evidence>
<evidence type="ECO:0000313" key="7">
    <source>
        <dbReference type="EMBL" id="OHA33719.1"/>
    </source>
</evidence>
<reference evidence="7 8" key="1">
    <citation type="journal article" date="2016" name="Nat. Commun.">
        <title>Thousands of microbial genomes shed light on interconnected biogeochemical processes in an aquifer system.</title>
        <authorList>
            <person name="Anantharaman K."/>
            <person name="Brown C.T."/>
            <person name="Hug L.A."/>
            <person name="Sharon I."/>
            <person name="Castelle C.J."/>
            <person name="Probst A.J."/>
            <person name="Thomas B.C."/>
            <person name="Singh A."/>
            <person name="Wilkins M.J."/>
            <person name="Karaoz U."/>
            <person name="Brodie E.L."/>
            <person name="Williams K.H."/>
            <person name="Hubbard S.S."/>
            <person name="Banfield J.F."/>
        </authorList>
    </citation>
    <scope>NUCLEOTIDE SEQUENCE [LARGE SCALE GENOMIC DNA]</scope>
</reference>
<evidence type="ECO:0000256" key="3">
    <source>
        <dbReference type="ARBA" id="ARBA00022679"/>
    </source>
</evidence>
<gene>
    <name evidence="7" type="ORF">A2928_01960</name>
</gene>
<evidence type="ECO:0008006" key="9">
    <source>
        <dbReference type="Google" id="ProtNLM"/>
    </source>
</evidence>
<dbReference type="EMBL" id="MHRX01000026">
    <property type="protein sequence ID" value="OHA33719.1"/>
    <property type="molecule type" value="Genomic_DNA"/>
</dbReference>
<dbReference type="CDD" id="cd00867">
    <property type="entry name" value="Trans_IPPS"/>
    <property type="match status" value="1"/>
</dbReference>
<dbReference type="STRING" id="1802319.A2928_01960"/>
<comment type="caution">
    <text evidence="7">The sequence shown here is derived from an EMBL/GenBank/DDBJ whole genome shotgun (WGS) entry which is preliminary data.</text>
</comment>
<dbReference type="GO" id="GO:0008299">
    <property type="term" value="P:isoprenoid biosynthetic process"/>
    <property type="evidence" value="ECO:0007669"/>
    <property type="project" value="InterPro"/>
</dbReference>
<evidence type="ECO:0000256" key="2">
    <source>
        <dbReference type="ARBA" id="ARBA00006706"/>
    </source>
</evidence>
<dbReference type="InterPro" id="IPR008949">
    <property type="entry name" value="Isoprenoid_synthase_dom_sf"/>
</dbReference>
<name>A0A1G2NE30_9BACT</name>
<protein>
    <recommendedName>
        <fullName evidence="9">Polyprenyl synthetase</fullName>
    </recommendedName>
</protein>
<dbReference type="SUPFAM" id="SSF48576">
    <property type="entry name" value="Terpenoid synthases"/>
    <property type="match status" value="1"/>
</dbReference>
<dbReference type="Pfam" id="PF00348">
    <property type="entry name" value="polyprenyl_synt"/>
    <property type="match status" value="1"/>
</dbReference>
<evidence type="ECO:0000256" key="6">
    <source>
        <dbReference type="RuleBase" id="RU004466"/>
    </source>
</evidence>
<dbReference type="PANTHER" id="PTHR12001">
    <property type="entry name" value="GERANYLGERANYL PYROPHOSPHATE SYNTHASE"/>
    <property type="match status" value="1"/>
</dbReference>
<dbReference type="GO" id="GO:0046872">
    <property type="term" value="F:metal ion binding"/>
    <property type="evidence" value="ECO:0007669"/>
    <property type="project" value="UniProtKB-KW"/>
</dbReference>
<comment type="cofactor">
    <cofactor evidence="1">
        <name>Mg(2+)</name>
        <dbReference type="ChEBI" id="CHEBI:18420"/>
    </cofactor>
</comment>
<dbReference type="InterPro" id="IPR000092">
    <property type="entry name" value="Polyprenyl_synt"/>
</dbReference>
<keyword evidence="4" id="KW-0479">Metal-binding</keyword>
<proteinExistence type="inferred from homology"/>
<keyword evidence="5" id="KW-0460">Magnesium</keyword>
<dbReference type="Proteomes" id="UP000176221">
    <property type="component" value="Unassembled WGS sequence"/>
</dbReference>
<dbReference type="AlphaFoldDB" id="A0A1G2NE30"/>
<evidence type="ECO:0000256" key="1">
    <source>
        <dbReference type="ARBA" id="ARBA00001946"/>
    </source>
</evidence>
<comment type="similarity">
    <text evidence="2 6">Belongs to the FPP/GGPP synthase family.</text>
</comment>
<sequence>MDKKFDADFINKKVQKEIIFFLKDESELKADVEYVFKIAMPDRPKAYLMLQFAKALKVKEEKIMPFVMVADLMMAAAMNNDDIIDDNAERCGEKVLWKVKGINLTIIVTDYMYALIFSILKKYRPNIGHADFPAYQKSENLLLDYFRIMNIAQYNTTVSSRSLAKFTLKDLENLATKKASLLFQFCTVVPAYFANQYVEDLENFGYQLGIARQYISDIQDFMKVPGDNYKDGMRMEDYFTHQPNLVLILIGTSEKLSVEEKKWFYKNWTNSVSEKDRGSITTKVVQFVRKTDAILEAKKVLKKIQKKLKKSLSNLPNEEFKKNMSKWAFRSFPID</sequence>
<dbReference type="GO" id="GO:0004659">
    <property type="term" value="F:prenyltransferase activity"/>
    <property type="evidence" value="ECO:0007669"/>
    <property type="project" value="InterPro"/>
</dbReference>
<evidence type="ECO:0000256" key="4">
    <source>
        <dbReference type="ARBA" id="ARBA00022723"/>
    </source>
</evidence>
<organism evidence="7 8">
    <name type="scientific">Candidatus Taylorbacteria bacterium RIFCSPLOWO2_01_FULL_45_15b</name>
    <dbReference type="NCBI Taxonomy" id="1802319"/>
    <lineage>
        <taxon>Bacteria</taxon>
        <taxon>Candidatus Tayloriibacteriota</taxon>
    </lineage>
</organism>
<dbReference type="Gene3D" id="1.10.600.10">
    <property type="entry name" value="Farnesyl Diphosphate Synthase"/>
    <property type="match status" value="1"/>
</dbReference>
<keyword evidence="3 6" id="KW-0808">Transferase</keyword>
<accession>A0A1G2NE30</accession>
<dbReference type="PANTHER" id="PTHR12001:SF85">
    <property type="entry name" value="SHORT CHAIN ISOPRENYL DIPHOSPHATE SYNTHASE"/>
    <property type="match status" value="1"/>
</dbReference>